<dbReference type="EMBL" id="FOZS01000006">
    <property type="protein sequence ID" value="SFT04541.1"/>
    <property type="molecule type" value="Genomic_DNA"/>
</dbReference>
<organism evidence="1 2">
    <name type="scientific">Halostagnicola kamekurae</name>
    <dbReference type="NCBI Taxonomy" id="619731"/>
    <lineage>
        <taxon>Archaea</taxon>
        <taxon>Methanobacteriati</taxon>
        <taxon>Methanobacteriota</taxon>
        <taxon>Stenosarchaea group</taxon>
        <taxon>Halobacteria</taxon>
        <taxon>Halobacteriales</taxon>
        <taxon>Natrialbaceae</taxon>
        <taxon>Halostagnicola</taxon>
    </lineage>
</organism>
<dbReference type="Proteomes" id="UP000199199">
    <property type="component" value="Unassembled WGS sequence"/>
</dbReference>
<accession>A0A1I6USX7</accession>
<sequence length="293" mass="34417">MSREIKRQHFVPRFYLNTFSENTEEPYYLYCYDLLEDRVFGSNTMDIAQGEYFYDLSDEQFIENKFADFEGIFSQAYDKLVDNADVTTLTPEERYVISLFLSHQHIRTRKFREIVKQASKHTLETVDEDDVEDEEARMAVEAGTTEEGAKQWQAQLTANALEGFADLLYRMNWFLFVNKTEYPLWTSDHPIAIFNPINPEPDPERGIKQSGSKVHVPLSTDLVLALYDPGQYFVKSKREELTEKEHVDFQNKLQVEHSHRQVFCPMDDFQFAREVIEENPEYAELDYSDSFVG</sequence>
<evidence type="ECO:0000313" key="2">
    <source>
        <dbReference type="Proteomes" id="UP000199199"/>
    </source>
</evidence>
<proteinExistence type="predicted"/>
<gene>
    <name evidence="1" type="ORF">SAMN04488556_4066</name>
</gene>
<dbReference type="OrthoDB" id="202624at2157"/>
<name>A0A1I6USX7_9EURY</name>
<dbReference type="Pfam" id="PF14022">
    <property type="entry name" value="DUF4238"/>
    <property type="match status" value="1"/>
</dbReference>
<dbReference type="InterPro" id="IPR025332">
    <property type="entry name" value="DUF4238"/>
</dbReference>
<evidence type="ECO:0000313" key="1">
    <source>
        <dbReference type="EMBL" id="SFT04541.1"/>
    </source>
</evidence>
<reference evidence="2" key="1">
    <citation type="submission" date="2016-10" db="EMBL/GenBank/DDBJ databases">
        <authorList>
            <person name="Varghese N."/>
            <person name="Submissions S."/>
        </authorList>
    </citation>
    <scope>NUCLEOTIDE SEQUENCE [LARGE SCALE GENOMIC DNA]</scope>
    <source>
        <strain evidence="2">DSM 22427</strain>
    </source>
</reference>
<dbReference type="RefSeq" id="WP_092907447.1">
    <property type="nucleotide sequence ID" value="NZ_FOZS01000006.1"/>
</dbReference>
<keyword evidence="2" id="KW-1185">Reference proteome</keyword>
<dbReference type="AlphaFoldDB" id="A0A1I6USX7"/>
<evidence type="ECO:0008006" key="3">
    <source>
        <dbReference type="Google" id="ProtNLM"/>
    </source>
</evidence>
<protein>
    <recommendedName>
        <fullName evidence="3">DUF4238 domain-containing protein</fullName>
    </recommendedName>
</protein>